<dbReference type="Proteomes" id="UP001597108">
    <property type="component" value="Unassembled WGS sequence"/>
</dbReference>
<accession>A0ABW3IR60</accession>
<protein>
    <submittedName>
        <fullName evidence="2">CoA transferase</fullName>
    </submittedName>
</protein>
<dbReference type="InterPro" id="IPR050509">
    <property type="entry name" value="CoA-transferase_III"/>
</dbReference>
<comment type="caution">
    <text evidence="2">The sequence shown here is derived from an EMBL/GenBank/DDBJ whole genome shotgun (WGS) entry which is preliminary data.</text>
</comment>
<keyword evidence="3" id="KW-1185">Reference proteome</keyword>
<dbReference type="Pfam" id="PF02515">
    <property type="entry name" value="CoA_transf_3"/>
    <property type="match status" value="1"/>
</dbReference>
<dbReference type="InterPro" id="IPR003673">
    <property type="entry name" value="CoA-Trfase_fam_III"/>
</dbReference>
<evidence type="ECO:0000313" key="3">
    <source>
        <dbReference type="Proteomes" id="UP001597108"/>
    </source>
</evidence>
<dbReference type="GO" id="GO:0016740">
    <property type="term" value="F:transferase activity"/>
    <property type="evidence" value="ECO:0007669"/>
    <property type="project" value="UniProtKB-KW"/>
</dbReference>
<dbReference type="InterPro" id="IPR023606">
    <property type="entry name" value="CoA-Trfase_III_dom_1_sf"/>
</dbReference>
<proteinExistence type="predicted"/>
<dbReference type="RefSeq" id="WP_386074450.1">
    <property type="nucleotide sequence ID" value="NZ_JBHTJT010000012.1"/>
</dbReference>
<name>A0ABW3IR60_9RHOB</name>
<dbReference type="PANTHER" id="PTHR48228:SF4">
    <property type="entry name" value="BLR3030 PROTEIN"/>
    <property type="match status" value="1"/>
</dbReference>
<dbReference type="SUPFAM" id="SSF89796">
    <property type="entry name" value="CoA-transferase family III (CaiB/BaiF)"/>
    <property type="match status" value="2"/>
</dbReference>
<dbReference type="Gene3D" id="3.40.50.10540">
    <property type="entry name" value="Crotonobetainyl-coa:carnitine coa-transferase, domain 1"/>
    <property type="match status" value="1"/>
</dbReference>
<sequence length="442" mass="47230">MTSFRQQIAEALGPDMPPRTRVLEIGDGALPSCFDVTGLTLASIEAAAAELGDLLGAAQVTLNRRHALMWFDMTLRPTGWELPGAWDPIAGNYPAADGWIRLHTNAPRHRAAAQSVLGCTPDREAVAQSVRDWEKDALETAVVAAGGAAGAMRGLADWARHPQGRAVAAEPLVAWTHKGDAAGDLRLNGLRVLDLTRVLAGPVATRFLAGFGANVLRIDPPDWTEPGVEPEVTLGKRCAGLDLTLPTDRVRFETLLRSADVLVHGYRPDALERLGFGAERRQSLAPAAIEVTLNAYGWTGPWAGRRGFDSVVQMSCGLAAEAMRQADADRPVALPVQALDHATGYLMAAAVLRAVRVRNGRRQVLSARLSLARAAHLLVSAGLHGPSAPMPPETDADLAPESEATGWGPARRIAFPVEVDGRMPTWRHAAGPLRRSAAVWET</sequence>
<keyword evidence="2" id="KW-0808">Transferase</keyword>
<evidence type="ECO:0000313" key="2">
    <source>
        <dbReference type="EMBL" id="MFD0980117.1"/>
    </source>
</evidence>
<evidence type="ECO:0000256" key="1">
    <source>
        <dbReference type="SAM" id="MobiDB-lite"/>
    </source>
</evidence>
<reference evidence="3" key="1">
    <citation type="journal article" date="2019" name="Int. J. Syst. Evol. Microbiol.">
        <title>The Global Catalogue of Microorganisms (GCM) 10K type strain sequencing project: providing services to taxonomists for standard genome sequencing and annotation.</title>
        <authorList>
            <consortium name="The Broad Institute Genomics Platform"/>
            <consortium name="The Broad Institute Genome Sequencing Center for Infectious Disease"/>
            <person name="Wu L."/>
            <person name="Ma J."/>
        </authorList>
    </citation>
    <scope>NUCLEOTIDE SEQUENCE [LARGE SCALE GENOMIC DNA]</scope>
    <source>
        <strain evidence="3">CCUG 60524</strain>
    </source>
</reference>
<dbReference type="PANTHER" id="PTHR48228">
    <property type="entry name" value="SUCCINYL-COA--D-CITRAMALATE COA-TRANSFERASE"/>
    <property type="match status" value="1"/>
</dbReference>
<dbReference type="EMBL" id="JBHTJT010000012">
    <property type="protein sequence ID" value="MFD0980117.1"/>
    <property type="molecule type" value="Genomic_DNA"/>
</dbReference>
<organism evidence="2 3">
    <name type="scientific">Tropicimonas aquimaris</name>
    <dbReference type="NCBI Taxonomy" id="914152"/>
    <lineage>
        <taxon>Bacteria</taxon>
        <taxon>Pseudomonadati</taxon>
        <taxon>Pseudomonadota</taxon>
        <taxon>Alphaproteobacteria</taxon>
        <taxon>Rhodobacterales</taxon>
        <taxon>Roseobacteraceae</taxon>
        <taxon>Tropicimonas</taxon>
    </lineage>
</organism>
<feature type="region of interest" description="Disordered" evidence="1">
    <location>
        <begin position="383"/>
        <end position="404"/>
    </location>
</feature>
<gene>
    <name evidence="2" type="ORF">ACFQ2S_10700</name>
</gene>